<dbReference type="AlphaFoldDB" id="A0AB36EDN5"/>
<comment type="caution">
    <text evidence="2">The sequence shown here is derived from an EMBL/GenBank/DDBJ whole genome shotgun (WGS) entry which is preliminary data.</text>
</comment>
<feature type="signal peptide" evidence="1">
    <location>
        <begin position="1"/>
        <end position="22"/>
    </location>
</feature>
<sequence length="123" mass="13697">MRSVVLSSIVLGVAISGSPVQAQTRIPYEKAPYNDTVIQCGALFALLAEGYDEAGEKGKSVDYQQKFAKQLKASEEEFESVGRPKLEANQIYQERRGILATMMEKDTQKMAGLVRFCDQKYPL</sequence>
<dbReference type="EMBL" id="LXKT01000027">
    <property type="protein sequence ID" value="OCJ33451.1"/>
    <property type="molecule type" value="Genomic_DNA"/>
</dbReference>
<dbReference type="RefSeq" id="WP_065688818.1">
    <property type="nucleotide sequence ID" value="NZ_LXKT01000027.1"/>
</dbReference>
<keyword evidence="1" id="KW-0732">Signal</keyword>
<organism evidence="2 3">
    <name type="scientific">Agrobacterium tumefaciens</name>
    <dbReference type="NCBI Taxonomy" id="358"/>
    <lineage>
        <taxon>Bacteria</taxon>
        <taxon>Pseudomonadati</taxon>
        <taxon>Pseudomonadota</taxon>
        <taxon>Alphaproteobacteria</taxon>
        <taxon>Hyphomicrobiales</taxon>
        <taxon>Rhizobiaceae</taxon>
        <taxon>Rhizobium/Agrobacterium group</taxon>
        <taxon>Agrobacterium</taxon>
        <taxon>Agrobacterium tumefaciens complex</taxon>
    </lineage>
</organism>
<feature type="chain" id="PRO_5044327004" evidence="1">
    <location>
        <begin position="23"/>
        <end position="123"/>
    </location>
</feature>
<protein>
    <submittedName>
        <fullName evidence="2">Uncharacterized protein</fullName>
    </submittedName>
</protein>
<dbReference type="Proteomes" id="UP000093451">
    <property type="component" value="Unassembled WGS sequence"/>
</dbReference>
<name>A0AB36EDN5_AGRTU</name>
<evidence type="ECO:0000313" key="3">
    <source>
        <dbReference type="Proteomes" id="UP000093451"/>
    </source>
</evidence>
<evidence type="ECO:0000256" key="1">
    <source>
        <dbReference type="SAM" id="SignalP"/>
    </source>
</evidence>
<evidence type="ECO:0000313" key="2">
    <source>
        <dbReference type="EMBL" id="OCJ33451.1"/>
    </source>
</evidence>
<reference evidence="2 3" key="1">
    <citation type="journal article" date="2016" name="PeerJ">
        <title>Gall-ID: tools for genotyping gall-causing phytopathogenic bacteria.</title>
        <authorList>
            <person name="Davis E.W.II."/>
            <person name="Weisberg A.J."/>
            <person name="Tabima J.F."/>
            <person name="Grunwald N.J."/>
            <person name="Chang J.H."/>
        </authorList>
    </citation>
    <scope>NUCLEOTIDE SEQUENCE [LARGE SCALE GENOMIC DNA]</scope>
    <source>
        <strain evidence="2 3">N2/73</strain>
    </source>
</reference>
<gene>
    <name evidence="2" type="ORF">A6U91_18635</name>
</gene>
<proteinExistence type="predicted"/>
<accession>A0AB36EDN5</accession>